<proteinExistence type="inferred from homology"/>
<evidence type="ECO:0000259" key="2">
    <source>
        <dbReference type="Pfam" id="PF00582"/>
    </source>
</evidence>
<dbReference type="PRINTS" id="PR01438">
    <property type="entry name" value="UNVRSLSTRESS"/>
</dbReference>
<evidence type="ECO:0000313" key="3">
    <source>
        <dbReference type="EMBL" id="QDP20601.1"/>
    </source>
</evidence>
<keyword evidence="4" id="KW-1185">Reference proteome</keyword>
<dbReference type="EMBL" id="CP041659">
    <property type="protein sequence ID" value="QDP20601.1"/>
    <property type="molecule type" value="Genomic_DNA"/>
</dbReference>
<dbReference type="InterPro" id="IPR006016">
    <property type="entry name" value="UspA"/>
</dbReference>
<comment type="similarity">
    <text evidence="1">Belongs to the universal stress protein A family.</text>
</comment>
<dbReference type="Gene3D" id="3.40.50.12370">
    <property type="match status" value="1"/>
</dbReference>
<gene>
    <name evidence="3" type="ORF">FMM02_09085</name>
</gene>
<dbReference type="KEGG" id="sxa:FMM02_09085"/>
<dbReference type="InterPro" id="IPR006015">
    <property type="entry name" value="Universal_stress_UspA"/>
</dbReference>
<organism evidence="3 4">
    <name type="scientific">Sphingomonas xanthus</name>
    <dbReference type="NCBI Taxonomy" id="2594473"/>
    <lineage>
        <taxon>Bacteria</taxon>
        <taxon>Pseudomonadati</taxon>
        <taxon>Pseudomonadota</taxon>
        <taxon>Alphaproteobacteria</taxon>
        <taxon>Sphingomonadales</taxon>
        <taxon>Sphingomonadaceae</taxon>
        <taxon>Sphingomonas</taxon>
    </lineage>
</organism>
<evidence type="ECO:0000256" key="1">
    <source>
        <dbReference type="ARBA" id="ARBA00008791"/>
    </source>
</evidence>
<dbReference type="OrthoDB" id="9804721at2"/>
<protein>
    <submittedName>
        <fullName evidence="3">Universal stress protein</fullName>
    </submittedName>
</protein>
<name>A0A516IUP9_9SPHN</name>
<dbReference type="PANTHER" id="PTHR46268">
    <property type="entry name" value="STRESS RESPONSE PROTEIN NHAX"/>
    <property type="match status" value="1"/>
</dbReference>
<sequence>MKLLACIDLSEYASSVCDHAAWLATRLDGSVELLHILQRKDAMTARNDLSGALGLGAKSSLLEELVAIEEAEAKLARENGKALLAVSIERLRGAGVNSIEAVHRHGGIVETIIEREQDADMVVIGKRGASADFAEGHLGSKVERVIRESIRPVLVASRTFRPIHRAMIAFDGGLSARKAVSFAATSALFADVAITVVLVGKETDRSRDALRWATEVLGERCSRAETVAGDVDATLLAEARHRQADLVIMGAYGHSPLRSLIVGSTATAMMQGLGLPILLFR</sequence>
<accession>A0A516IUP9</accession>
<dbReference type="SUPFAM" id="SSF52402">
    <property type="entry name" value="Adenine nucleotide alpha hydrolases-like"/>
    <property type="match status" value="2"/>
</dbReference>
<dbReference type="Pfam" id="PF00582">
    <property type="entry name" value="Usp"/>
    <property type="match status" value="2"/>
</dbReference>
<evidence type="ECO:0000313" key="4">
    <source>
        <dbReference type="Proteomes" id="UP000321857"/>
    </source>
</evidence>
<dbReference type="Proteomes" id="UP000321857">
    <property type="component" value="Chromosome"/>
</dbReference>
<dbReference type="AlphaFoldDB" id="A0A516IUP9"/>
<dbReference type="PANTHER" id="PTHR46268:SF6">
    <property type="entry name" value="UNIVERSAL STRESS PROTEIN UP12"/>
    <property type="match status" value="1"/>
</dbReference>
<reference evidence="3 4" key="1">
    <citation type="submission" date="2019-07" db="EMBL/GenBank/DDBJ databases">
        <title>Sphingomonas AE3 Genome sequencing and assembly.</title>
        <authorList>
            <person name="Kim H."/>
        </authorList>
    </citation>
    <scope>NUCLEOTIDE SEQUENCE [LARGE SCALE GENOMIC DNA]</scope>
    <source>
        <strain evidence="3 4">AE3</strain>
    </source>
</reference>
<feature type="domain" description="UspA" evidence="2">
    <location>
        <begin position="215"/>
        <end position="281"/>
    </location>
</feature>
<feature type="domain" description="UspA" evidence="2">
    <location>
        <begin position="2"/>
        <end position="155"/>
    </location>
</feature>
<dbReference type="CDD" id="cd00293">
    <property type="entry name" value="USP-like"/>
    <property type="match status" value="2"/>
</dbReference>